<dbReference type="InterPro" id="IPR002157">
    <property type="entry name" value="Cbl-bd_prot"/>
</dbReference>
<dbReference type="SUPFAM" id="SSF57424">
    <property type="entry name" value="LDL receptor-like module"/>
    <property type="match status" value="1"/>
</dbReference>
<name>A0AAV4Q2G3_9ARAC</name>
<comment type="subcellular location">
    <subcellularLocation>
        <location evidence="1">Secreted</location>
    </subcellularLocation>
</comment>
<proteinExistence type="predicted"/>
<dbReference type="Gene3D" id="2.170.130.30">
    <property type="match status" value="1"/>
</dbReference>
<keyword evidence="4 6" id="KW-1015">Disulfide bond</keyword>
<evidence type="ECO:0000256" key="5">
    <source>
        <dbReference type="PIRSR" id="PIRSR602157-1"/>
    </source>
</evidence>
<feature type="binding site" evidence="5">
    <location>
        <begin position="532"/>
        <end position="534"/>
    </location>
    <ligand>
        <name>cyanocob(III)alamin</name>
        <dbReference type="ChEBI" id="CHEBI:17439"/>
    </ligand>
</feature>
<dbReference type="InterPro" id="IPR051588">
    <property type="entry name" value="Cobalamin_Transport"/>
</dbReference>
<dbReference type="SUPFAM" id="SSF48239">
    <property type="entry name" value="Terpenoid cyclases/Protein prenyltransferases"/>
    <property type="match status" value="1"/>
</dbReference>
<protein>
    <submittedName>
        <fullName evidence="9">Uncharacterized protein CG3556</fullName>
    </submittedName>
</protein>
<evidence type="ECO:0000313" key="9">
    <source>
        <dbReference type="EMBL" id="GIY03514.1"/>
    </source>
</evidence>
<feature type="chain" id="PRO_5043808722" evidence="8">
    <location>
        <begin position="24"/>
        <end position="573"/>
    </location>
</feature>
<evidence type="ECO:0000256" key="2">
    <source>
        <dbReference type="ARBA" id="ARBA00022525"/>
    </source>
</evidence>
<organism evidence="9 10">
    <name type="scientific">Caerostris darwini</name>
    <dbReference type="NCBI Taxonomy" id="1538125"/>
    <lineage>
        <taxon>Eukaryota</taxon>
        <taxon>Metazoa</taxon>
        <taxon>Ecdysozoa</taxon>
        <taxon>Arthropoda</taxon>
        <taxon>Chelicerata</taxon>
        <taxon>Arachnida</taxon>
        <taxon>Araneae</taxon>
        <taxon>Araneomorphae</taxon>
        <taxon>Entelegynae</taxon>
        <taxon>Araneoidea</taxon>
        <taxon>Araneidae</taxon>
        <taxon>Caerostris</taxon>
    </lineage>
</organism>
<dbReference type="GO" id="GO:0031419">
    <property type="term" value="F:cobalamin binding"/>
    <property type="evidence" value="ECO:0007669"/>
    <property type="project" value="InterPro"/>
</dbReference>
<feature type="signal peptide" evidence="8">
    <location>
        <begin position="1"/>
        <end position="23"/>
    </location>
</feature>
<dbReference type="GO" id="GO:0015889">
    <property type="term" value="P:cobalamin transport"/>
    <property type="evidence" value="ECO:0007669"/>
    <property type="project" value="InterPro"/>
</dbReference>
<dbReference type="InterPro" id="IPR002172">
    <property type="entry name" value="LDrepeatLR_classA_rpt"/>
</dbReference>
<dbReference type="EMBL" id="BPLQ01003816">
    <property type="protein sequence ID" value="GIY03514.1"/>
    <property type="molecule type" value="Genomic_DNA"/>
</dbReference>
<evidence type="ECO:0000256" key="6">
    <source>
        <dbReference type="PIRSR" id="PIRSR602157-2"/>
    </source>
</evidence>
<evidence type="ECO:0000256" key="8">
    <source>
        <dbReference type="SAM" id="SignalP"/>
    </source>
</evidence>
<feature type="binding site" evidence="5">
    <location>
        <begin position="515"/>
        <end position="516"/>
    </location>
    <ligand>
        <name>cyanocob(III)alamin</name>
        <dbReference type="ChEBI" id="CHEBI:17439"/>
    </ligand>
</feature>
<dbReference type="CDD" id="cd00112">
    <property type="entry name" value="LDLa"/>
    <property type="match status" value="1"/>
</dbReference>
<comment type="caution">
    <text evidence="7">Lacks conserved residue(s) required for the propagation of feature annotation.</text>
</comment>
<dbReference type="Pfam" id="PF01122">
    <property type="entry name" value="Cobalamin_bind"/>
    <property type="match status" value="1"/>
</dbReference>
<evidence type="ECO:0000256" key="7">
    <source>
        <dbReference type="PROSITE-ProRule" id="PRU00124"/>
    </source>
</evidence>
<evidence type="ECO:0000256" key="4">
    <source>
        <dbReference type="ARBA" id="ARBA00023157"/>
    </source>
</evidence>
<gene>
    <name evidence="9" type="primary">CG3556_0</name>
    <name evidence="9" type="ORF">CDAR_610801</name>
</gene>
<dbReference type="AlphaFoldDB" id="A0AAV4Q2G3"/>
<dbReference type="InterPro" id="IPR008930">
    <property type="entry name" value="Terpenoid_cyclase/PrenylTrfase"/>
</dbReference>
<dbReference type="InterPro" id="IPR036055">
    <property type="entry name" value="LDL_receptor-like_sf"/>
</dbReference>
<dbReference type="PANTHER" id="PTHR10559:SF18">
    <property type="entry name" value="TRANSCOBALAMIN II"/>
    <property type="match status" value="1"/>
</dbReference>
<dbReference type="Gene3D" id="1.50.10.20">
    <property type="match status" value="1"/>
</dbReference>
<keyword evidence="3 8" id="KW-0732">Signal</keyword>
<comment type="caution">
    <text evidence="9">The sequence shown here is derived from an EMBL/GenBank/DDBJ whole genome shotgun (WGS) entry which is preliminary data.</text>
</comment>
<dbReference type="PANTHER" id="PTHR10559">
    <property type="entry name" value="TRANSCOBALAMIN-1/GASTRIC INTRINSIC FACTOR"/>
    <property type="match status" value="1"/>
</dbReference>
<keyword evidence="10" id="KW-1185">Reference proteome</keyword>
<evidence type="ECO:0000256" key="3">
    <source>
        <dbReference type="ARBA" id="ARBA00022729"/>
    </source>
</evidence>
<evidence type="ECO:0000313" key="10">
    <source>
        <dbReference type="Proteomes" id="UP001054837"/>
    </source>
</evidence>
<feature type="disulfide bond" evidence="7">
    <location>
        <begin position="159"/>
        <end position="174"/>
    </location>
</feature>
<reference evidence="9 10" key="1">
    <citation type="submission" date="2021-06" db="EMBL/GenBank/DDBJ databases">
        <title>Caerostris darwini draft genome.</title>
        <authorList>
            <person name="Kono N."/>
            <person name="Arakawa K."/>
        </authorList>
    </citation>
    <scope>NUCLEOTIDE SEQUENCE [LARGE SCALE GENOMIC DNA]</scope>
</reference>
<feature type="disulfide bond" evidence="7">
    <location>
        <begin position="147"/>
        <end position="165"/>
    </location>
</feature>
<sequence length="573" mass="64658">MESSRLLTFVLLFCLWQLSVVLGETCQIEDSLSGIIDENENEYHGYTKCYKILVKKGNYARLVLKLNINHPCDRATVKILIPESDQEFQFCSTSDDPQPISAIGNVTVVHKIGMYKPPGFINPYSSKFTLEYNIMNLECADKTSFRCDNHTCVSKEKRCNGVKDCPNGIDEIGCEKGVLAVRGVAKARENGIFWLKRQINISREWEDNTPRAAVALYLSSGAGFNGTNLAEELMVKQLELKTAVSLLRSSLSNNELSMLINALLVTCHNPRHFYGKDLVSMLKTQIEDSRNFTHPIAYLALCNSNEPWPVKAYSDLENILNNDEGYPFADDLQALAVIALACKKNSSSNSFQFVSYQSTIESFKEKQLSDGSFGNIYTTALITQALISSGHELKDDWNLNATVEYLMNNVNSLSIDLLCTYLILPILNGKTMAEISKIDCSSNPRTHDPKSEIGDYLGQKMRVKYSLYIGDERDVIYSISLRVPKNYTAYDVMKLAAAEDSKYRFEMKKTSGQMYIYEIAKITNDPEDGKFWLLYVQSSNNTESLEHLSTTNPEEIVMNEGDELIFWYKTASI</sequence>
<feature type="disulfide bond" evidence="6">
    <location>
        <begin position="302"/>
        <end position="342"/>
    </location>
</feature>
<feature type="binding site" evidence="5">
    <location>
        <position position="375"/>
    </location>
    <ligand>
        <name>cyanocob(III)alamin</name>
        <dbReference type="ChEBI" id="CHEBI:17439"/>
    </ligand>
</feature>
<feature type="binding site" evidence="5">
    <location>
        <position position="331"/>
    </location>
    <ligand>
        <name>cyanocob(III)alamin</name>
        <dbReference type="ChEBI" id="CHEBI:17439"/>
    </ligand>
</feature>
<evidence type="ECO:0000256" key="1">
    <source>
        <dbReference type="ARBA" id="ARBA00004613"/>
    </source>
</evidence>
<dbReference type="PROSITE" id="PS50068">
    <property type="entry name" value="LDLRA_2"/>
    <property type="match status" value="1"/>
</dbReference>
<dbReference type="Gene3D" id="4.10.400.10">
    <property type="entry name" value="Low-density Lipoprotein Receptor"/>
    <property type="match status" value="1"/>
</dbReference>
<keyword evidence="5" id="KW-0170">Cobalt</keyword>
<keyword evidence="2" id="KW-0964">Secreted</keyword>
<dbReference type="Pfam" id="PF00057">
    <property type="entry name" value="Ldl_recept_a"/>
    <property type="match status" value="1"/>
</dbReference>
<dbReference type="Proteomes" id="UP001054837">
    <property type="component" value="Unassembled WGS sequence"/>
</dbReference>
<accession>A0AAV4Q2G3</accession>
<dbReference type="SMART" id="SM00192">
    <property type="entry name" value="LDLa"/>
    <property type="match status" value="1"/>
</dbReference>
<dbReference type="GO" id="GO:0005615">
    <property type="term" value="C:extracellular space"/>
    <property type="evidence" value="ECO:0007669"/>
    <property type="project" value="TreeGrafter"/>
</dbReference>